<evidence type="ECO:0000313" key="4">
    <source>
        <dbReference type="EMBL" id="GGF98969.1"/>
    </source>
</evidence>
<dbReference type="CDD" id="cd00063">
    <property type="entry name" value="FN3"/>
    <property type="match status" value="1"/>
</dbReference>
<evidence type="ECO:0000259" key="3">
    <source>
        <dbReference type="PROSITE" id="PS50853"/>
    </source>
</evidence>
<keyword evidence="2" id="KW-0624">Polysaccharide degradation</keyword>
<evidence type="ECO:0000256" key="1">
    <source>
        <dbReference type="ARBA" id="ARBA00022801"/>
    </source>
</evidence>
<dbReference type="Gene3D" id="2.10.10.20">
    <property type="entry name" value="Carbohydrate-binding module superfamily 5/12"/>
    <property type="match status" value="1"/>
</dbReference>
<keyword evidence="2" id="KW-0119">Carbohydrate metabolism</keyword>
<dbReference type="EMBL" id="BMIW01000012">
    <property type="protein sequence ID" value="GGF98969.1"/>
    <property type="molecule type" value="Genomic_DNA"/>
</dbReference>
<dbReference type="InterPro" id="IPR036573">
    <property type="entry name" value="CBM_sf_5/12"/>
</dbReference>
<dbReference type="CDD" id="cd12214">
    <property type="entry name" value="ChiA1_BD"/>
    <property type="match status" value="1"/>
</dbReference>
<dbReference type="SUPFAM" id="SSF49265">
    <property type="entry name" value="Fibronectin type III"/>
    <property type="match status" value="1"/>
</dbReference>
<dbReference type="Pfam" id="PF02839">
    <property type="entry name" value="CBM_5_12"/>
    <property type="match status" value="1"/>
</dbReference>
<dbReference type="Proteomes" id="UP000608420">
    <property type="component" value="Unassembled WGS sequence"/>
</dbReference>
<evidence type="ECO:0000313" key="5">
    <source>
        <dbReference type="Proteomes" id="UP000608420"/>
    </source>
</evidence>
<keyword evidence="1" id="KW-0378">Hydrolase</keyword>
<dbReference type="InterPro" id="IPR036116">
    <property type="entry name" value="FN3_sf"/>
</dbReference>
<dbReference type="InterPro" id="IPR013783">
    <property type="entry name" value="Ig-like_fold"/>
</dbReference>
<dbReference type="InterPro" id="IPR003961">
    <property type="entry name" value="FN3_dom"/>
</dbReference>
<feature type="domain" description="Fibronectin type-III" evidence="3">
    <location>
        <begin position="1"/>
        <end position="44"/>
    </location>
</feature>
<name>A0ABQ1VV23_9BACL</name>
<dbReference type="Gene3D" id="2.60.40.10">
    <property type="entry name" value="Immunoglobulins"/>
    <property type="match status" value="1"/>
</dbReference>
<dbReference type="SMART" id="SM00495">
    <property type="entry name" value="ChtBD3"/>
    <property type="match status" value="1"/>
</dbReference>
<proteinExistence type="predicted"/>
<evidence type="ECO:0000256" key="2">
    <source>
        <dbReference type="ARBA" id="ARBA00023326"/>
    </source>
</evidence>
<dbReference type="PROSITE" id="PS50853">
    <property type="entry name" value="FN3"/>
    <property type="match status" value="1"/>
</dbReference>
<protein>
    <recommendedName>
        <fullName evidence="3">Fibronectin type-III domain-containing protein</fullName>
    </recommendedName>
</protein>
<sequence>MNGTSVTIPNLTPDTSYQFTVTAKDAAGNVSPAVSISAVTDAQGSSSAWAANINYKVNDEVTYAGNTYVCRQPHLSLVGWEPPNVPALWMLK</sequence>
<organism evidence="4 5">
    <name type="scientific">Paenibacillus aceti</name>
    <dbReference type="NCBI Taxonomy" id="1820010"/>
    <lineage>
        <taxon>Bacteria</taxon>
        <taxon>Bacillati</taxon>
        <taxon>Bacillota</taxon>
        <taxon>Bacilli</taxon>
        <taxon>Bacillales</taxon>
        <taxon>Paenibacillaceae</taxon>
        <taxon>Paenibacillus</taxon>
    </lineage>
</organism>
<dbReference type="SUPFAM" id="SSF51055">
    <property type="entry name" value="Carbohydrate binding domain"/>
    <property type="match status" value="1"/>
</dbReference>
<gene>
    <name evidence="4" type="ORF">GCM10010913_20910</name>
</gene>
<dbReference type="InterPro" id="IPR003610">
    <property type="entry name" value="CBM5/12"/>
</dbReference>
<keyword evidence="5" id="KW-1185">Reference proteome</keyword>
<accession>A0ABQ1VV23</accession>
<comment type="caution">
    <text evidence="4">The sequence shown here is derived from an EMBL/GenBank/DDBJ whole genome shotgun (WGS) entry which is preliminary data.</text>
</comment>
<reference evidence="5" key="1">
    <citation type="journal article" date="2019" name="Int. J. Syst. Evol. Microbiol.">
        <title>The Global Catalogue of Microorganisms (GCM) 10K type strain sequencing project: providing services to taxonomists for standard genome sequencing and annotation.</title>
        <authorList>
            <consortium name="The Broad Institute Genomics Platform"/>
            <consortium name="The Broad Institute Genome Sequencing Center for Infectious Disease"/>
            <person name="Wu L."/>
            <person name="Ma J."/>
        </authorList>
    </citation>
    <scope>NUCLEOTIDE SEQUENCE [LARGE SCALE GENOMIC DNA]</scope>
    <source>
        <strain evidence="5">CGMCC 1.15420</strain>
    </source>
</reference>